<gene>
    <name evidence="2" type="ORF">PHPALM_192</name>
</gene>
<feature type="region of interest" description="Disordered" evidence="1">
    <location>
        <begin position="88"/>
        <end position="120"/>
    </location>
</feature>
<organism evidence="2 3">
    <name type="scientific">Phytophthora palmivora</name>
    <dbReference type="NCBI Taxonomy" id="4796"/>
    <lineage>
        <taxon>Eukaryota</taxon>
        <taxon>Sar</taxon>
        <taxon>Stramenopiles</taxon>
        <taxon>Oomycota</taxon>
        <taxon>Peronosporomycetes</taxon>
        <taxon>Peronosporales</taxon>
        <taxon>Peronosporaceae</taxon>
        <taxon>Phytophthora</taxon>
    </lineage>
</organism>
<evidence type="ECO:0000313" key="2">
    <source>
        <dbReference type="EMBL" id="POM81789.1"/>
    </source>
</evidence>
<keyword evidence="3" id="KW-1185">Reference proteome</keyword>
<evidence type="ECO:0000313" key="3">
    <source>
        <dbReference type="Proteomes" id="UP000237271"/>
    </source>
</evidence>
<comment type="caution">
    <text evidence="2">The sequence shown here is derived from an EMBL/GenBank/DDBJ whole genome shotgun (WGS) entry which is preliminary data.</text>
</comment>
<dbReference type="EMBL" id="NCKW01000017">
    <property type="protein sequence ID" value="POM81789.1"/>
    <property type="molecule type" value="Genomic_DNA"/>
</dbReference>
<feature type="compositionally biased region" description="Basic and acidic residues" evidence="1">
    <location>
        <begin position="88"/>
        <end position="97"/>
    </location>
</feature>
<name>A0A2P4YVG7_9STRA</name>
<reference evidence="2 3" key="1">
    <citation type="journal article" date="2017" name="Genome Biol. Evol.">
        <title>Phytophthora megakarya and P. palmivora, closely related causal agents of cacao black pod rot, underwent increases in genome sizes and gene numbers by different mechanisms.</title>
        <authorList>
            <person name="Ali S.S."/>
            <person name="Shao J."/>
            <person name="Lary D.J."/>
            <person name="Kronmiller B."/>
            <person name="Shen D."/>
            <person name="Strem M.D."/>
            <person name="Amoako-Attah I."/>
            <person name="Akrofi A.Y."/>
            <person name="Begoude B.A."/>
            <person name="Ten Hoopen G.M."/>
            <person name="Coulibaly K."/>
            <person name="Kebe B.I."/>
            <person name="Melnick R.L."/>
            <person name="Guiltinan M.J."/>
            <person name="Tyler B.M."/>
            <person name="Meinhardt L.W."/>
            <person name="Bailey B.A."/>
        </authorList>
    </citation>
    <scope>NUCLEOTIDE SEQUENCE [LARGE SCALE GENOMIC DNA]</scope>
    <source>
        <strain evidence="3">sbr112.9</strain>
    </source>
</reference>
<dbReference type="AlphaFoldDB" id="A0A2P4YVG7"/>
<proteinExistence type="predicted"/>
<sequence length="304" mass="32969">MLSQLPSEFWASSISMEKEGFTVDQKGHRVGILVNKSKKGASLMDKTQAVATSNVRKKLGQKIKSGGSEGVRSCFNCFEAGRFKPDYPTKAADRDPNRPGGPIFRTDVYTAPGGKKAKMTKPTSINTIKAVVKEGKQHRNEDGETQLERCAADVVMGDIESLDPAHHEGFADNSNTAQIPPQNMEGIEDETEPGFKEAYSILAGIPSHTIPRNTQKGSIKLHVLNPRGNLSLTDISYGRECDSNVLSAYYLAKQGYDTLRKDLGLLFAAIANGEGYYLPSVNPIKANVVSTQSTKYGDILNGGI</sequence>
<dbReference type="OrthoDB" id="126576at2759"/>
<dbReference type="Proteomes" id="UP000237271">
    <property type="component" value="Unassembled WGS sequence"/>
</dbReference>
<accession>A0A2P4YVG7</accession>
<protein>
    <submittedName>
        <fullName evidence="2">Uncharacterized protein</fullName>
    </submittedName>
</protein>
<evidence type="ECO:0000256" key="1">
    <source>
        <dbReference type="SAM" id="MobiDB-lite"/>
    </source>
</evidence>